<dbReference type="EMBL" id="RXIC02000023">
    <property type="protein sequence ID" value="KAB1212384.1"/>
    <property type="molecule type" value="Genomic_DNA"/>
</dbReference>
<evidence type="ECO:0000313" key="2">
    <source>
        <dbReference type="Proteomes" id="UP000516437"/>
    </source>
</evidence>
<sequence>MDYEVAEQKVNFRLGKGDSRVVVTVENTEEKIALWESVGVRAFGEVVSGQAPVRSSIEKQFGHAQKQCKQIGSVKGTPGVGPLMRADPATIRRAIIIRCLPSRLHDMGALLHWSKSNAQDSDYSTSFMKCPHGSNFGTRSAINSSNSPSLLARTPSMLHHRGRQVEDDSTKGAAVVVLAGSSSRKFTPGEQVNVGGLPESSGGSESVLGSRRNLLLEMPFVPVDELLPIQLSQQSLKSLEPLLVFSSPLSSQLKLPTKKKVGLKALLHALSPKVSFLKSKGQLALSSPVTPVACEGGLLQHLDQLVADHGPPGCGLFLDDVAPIISPLARWTLSLASRPISPVGHVVTGASLDRNTGKGKRKLCSGWDDDPCEKRMGSPANFSSIHNVVPTTTNDDPALGEDDMVLADLKTQWKKLNVKKHKVLTEMKNELLVLLQSAKSELES</sequence>
<evidence type="ECO:0000313" key="1">
    <source>
        <dbReference type="EMBL" id="KAB1212384.1"/>
    </source>
</evidence>
<proteinExistence type="predicted"/>
<protein>
    <submittedName>
        <fullName evidence="1">Uncharacterized protein</fullName>
    </submittedName>
</protein>
<gene>
    <name evidence="1" type="ORF">CJ030_MR5G020709</name>
</gene>
<name>A0A6A1VI09_9ROSI</name>
<reference evidence="1 2" key="1">
    <citation type="journal article" date="2019" name="Plant Biotechnol. J.">
        <title>The red bayberry genome and genetic basis of sex determination.</title>
        <authorList>
            <person name="Jia H.M."/>
            <person name="Jia H.J."/>
            <person name="Cai Q.L."/>
            <person name="Wang Y."/>
            <person name="Zhao H.B."/>
            <person name="Yang W.F."/>
            <person name="Wang G.Y."/>
            <person name="Li Y.H."/>
            <person name="Zhan D.L."/>
            <person name="Shen Y.T."/>
            <person name="Niu Q.F."/>
            <person name="Chang L."/>
            <person name="Qiu J."/>
            <person name="Zhao L."/>
            <person name="Xie H.B."/>
            <person name="Fu W.Y."/>
            <person name="Jin J."/>
            <person name="Li X.W."/>
            <person name="Jiao Y."/>
            <person name="Zhou C.C."/>
            <person name="Tu T."/>
            <person name="Chai C.Y."/>
            <person name="Gao J.L."/>
            <person name="Fan L.J."/>
            <person name="van de Weg E."/>
            <person name="Wang J.Y."/>
            <person name="Gao Z.S."/>
        </authorList>
    </citation>
    <scope>NUCLEOTIDE SEQUENCE [LARGE SCALE GENOMIC DNA]</scope>
    <source>
        <tissue evidence="1">Leaves</tissue>
    </source>
</reference>
<keyword evidence="2" id="KW-1185">Reference proteome</keyword>
<dbReference type="AlphaFoldDB" id="A0A6A1VI09"/>
<dbReference type="Proteomes" id="UP000516437">
    <property type="component" value="Chromosome 5"/>
</dbReference>
<organism evidence="1 2">
    <name type="scientific">Morella rubra</name>
    <name type="common">Chinese bayberry</name>
    <dbReference type="NCBI Taxonomy" id="262757"/>
    <lineage>
        <taxon>Eukaryota</taxon>
        <taxon>Viridiplantae</taxon>
        <taxon>Streptophyta</taxon>
        <taxon>Embryophyta</taxon>
        <taxon>Tracheophyta</taxon>
        <taxon>Spermatophyta</taxon>
        <taxon>Magnoliopsida</taxon>
        <taxon>eudicotyledons</taxon>
        <taxon>Gunneridae</taxon>
        <taxon>Pentapetalae</taxon>
        <taxon>rosids</taxon>
        <taxon>fabids</taxon>
        <taxon>Fagales</taxon>
        <taxon>Myricaceae</taxon>
        <taxon>Morella</taxon>
    </lineage>
</organism>
<comment type="caution">
    <text evidence="1">The sequence shown here is derived from an EMBL/GenBank/DDBJ whole genome shotgun (WGS) entry which is preliminary data.</text>
</comment>
<accession>A0A6A1VI09</accession>